<gene>
    <name evidence="1" type="ORF">BDDG_04578</name>
</gene>
<organism evidence="1">
    <name type="scientific">Ajellomyces dermatitidis (strain ATCC 18188 / CBS 674.68)</name>
    <name type="common">Blastomyces dermatitidis</name>
    <dbReference type="NCBI Taxonomy" id="653446"/>
    <lineage>
        <taxon>Eukaryota</taxon>
        <taxon>Fungi</taxon>
        <taxon>Dikarya</taxon>
        <taxon>Ascomycota</taxon>
        <taxon>Pezizomycotina</taxon>
        <taxon>Eurotiomycetes</taxon>
        <taxon>Eurotiomycetidae</taxon>
        <taxon>Onygenales</taxon>
        <taxon>Ajellomycetaceae</taxon>
        <taxon>Blastomyces</taxon>
    </lineage>
</organism>
<evidence type="ECO:0000313" key="1">
    <source>
        <dbReference type="EMBL" id="EGE81635.2"/>
    </source>
</evidence>
<name>F2TEH2_AJEDA</name>
<dbReference type="HOGENOM" id="CLU_1610296_0_0_1"/>
<proteinExistence type="predicted"/>
<protein>
    <submittedName>
        <fullName evidence="1">Uncharacterized protein</fullName>
    </submittedName>
</protein>
<dbReference type="AlphaFoldDB" id="F2TEH2"/>
<sequence length="52" mass="6123">MIISWRLSPTHHIIAISLETMFVHATNNEAKRPGHWNRKETPVTRWFVKGLN</sequence>
<dbReference type="EMBL" id="GG749427">
    <property type="protein sequence ID" value="EGE81635.2"/>
    <property type="molecule type" value="Genomic_DNA"/>
</dbReference>
<reference evidence="1" key="1">
    <citation type="submission" date="2010-03" db="EMBL/GenBank/DDBJ databases">
        <title>Annotation of Blastomyces dermatitidis strain ATCC 18188.</title>
        <authorList>
            <consortium name="The Broad Institute Genome Sequencing Platform"/>
            <consortium name="Broad Institute Genome Sequencing Center for Infectious Disease."/>
            <person name="Cuomo C."/>
            <person name="Klein B."/>
            <person name="Sullivan T."/>
            <person name="Heitman J."/>
            <person name="Young S."/>
            <person name="Zeng Q."/>
            <person name="Gargeya S."/>
            <person name="Alvarado L."/>
            <person name="Berlin A.M."/>
            <person name="Chapman S.B."/>
            <person name="Chen Z."/>
            <person name="Freedman E."/>
            <person name="Gellesch M."/>
            <person name="Goldberg J."/>
            <person name="Griggs A."/>
            <person name="Gujja S."/>
            <person name="Heilman E."/>
            <person name="Heiman D."/>
            <person name="Howarth C."/>
            <person name="Mehta T."/>
            <person name="Neiman D."/>
            <person name="Pearson M."/>
            <person name="Roberts A."/>
            <person name="Saif S."/>
            <person name="Shea T."/>
            <person name="Shenoy N."/>
            <person name="Sisk P."/>
            <person name="Stolte C."/>
            <person name="Sykes S."/>
            <person name="White J."/>
            <person name="Yandava C."/>
            <person name="Haas B."/>
            <person name="Nusbaum C."/>
            <person name="Birren B."/>
        </authorList>
    </citation>
    <scope>NUCLEOTIDE SEQUENCE [LARGE SCALE GENOMIC DNA]</scope>
    <source>
        <strain evidence="1">ATCC 18188</strain>
    </source>
</reference>
<dbReference type="Proteomes" id="UP000007802">
    <property type="component" value="Unassembled WGS sequence"/>
</dbReference>
<accession>F2TEH2</accession>